<protein>
    <recommendedName>
        <fullName evidence="4">Na+-dependent transporter</fullName>
    </recommendedName>
</protein>
<name>A0A849HUL9_9HYPH</name>
<dbReference type="Proteomes" id="UP000564885">
    <property type="component" value="Unassembled WGS sequence"/>
</dbReference>
<feature type="transmembrane region" description="Helical" evidence="1">
    <location>
        <begin position="272"/>
        <end position="292"/>
    </location>
</feature>
<keyword evidence="1" id="KW-0472">Membrane</keyword>
<dbReference type="InterPro" id="IPR038770">
    <property type="entry name" value="Na+/solute_symporter_sf"/>
</dbReference>
<keyword evidence="3" id="KW-1185">Reference proteome</keyword>
<feature type="transmembrane region" description="Helical" evidence="1">
    <location>
        <begin position="69"/>
        <end position="88"/>
    </location>
</feature>
<feature type="transmembrane region" description="Helical" evidence="1">
    <location>
        <begin position="39"/>
        <end position="57"/>
    </location>
</feature>
<feature type="transmembrane region" description="Helical" evidence="1">
    <location>
        <begin position="100"/>
        <end position="123"/>
    </location>
</feature>
<reference evidence="2 3" key="1">
    <citation type="submission" date="2020-04" db="EMBL/GenBank/DDBJ databases">
        <title>Enterovirga sp. isolate from soil.</title>
        <authorList>
            <person name="Chea S."/>
            <person name="Kim D.-U."/>
        </authorList>
    </citation>
    <scope>NUCLEOTIDE SEQUENCE [LARGE SCALE GENOMIC DNA]</scope>
    <source>
        <strain evidence="2 3">DB1703</strain>
    </source>
</reference>
<evidence type="ECO:0000256" key="1">
    <source>
        <dbReference type="SAM" id="Phobius"/>
    </source>
</evidence>
<proteinExistence type="predicted"/>
<feature type="transmembrane region" description="Helical" evidence="1">
    <location>
        <begin position="12"/>
        <end position="33"/>
    </location>
</feature>
<evidence type="ECO:0000313" key="3">
    <source>
        <dbReference type="Proteomes" id="UP000564885"/>
    </source>
</evidence>
<organism evidence="2 3">
    <name type="scientific">Enterovirga aerilata</name>
    <dbReference type="NCBI Taxonomy" id="2730920"/>
    <lineage>
        <taxon>Bacteria</taxon>
        <taxon>Pseudomonadati</taxon>
        <taxon>Pseudomonadota</taxon>
        <taxon>Alphaproteobacteria</taxon>
        <taxon>Hyphomicrobiales</taxon>
        <taxon>Methylobacteriaceae</taxon>
        <taxon>Enterovirga</taxon>
    </lineage>
</organism>
<dbReference type="RefSeq" id="WP_171216688.1">
    <property type="nucleotide sequence ID" value="NZ_JABEPP010000001.1"/>
</dbReference>
<gene>
    <name evidence="2" type="ORF">HJG44_02155</name>
</gene>
<evidence type="ECO:0000313" key="2">
    <source>
        <dbReference type="EMBL" id="NNM71196.1"/>
    </source>
</evidence>
<feature type="transmembrane region" description="Helical" evidence="1">
    <location>
        <begin position="162"/>
        <end position="183"/>
    </location>
</feature>
<accession>A0A849HUL9</accession>
<feature type="transmembrane region" description="Helical" evidence="1">
    <location>
        <begin position="229"/>
        <end position="251"/>
    </location>
</feature>
<sequence>MNRILQPLAVIGRYGTQGFVVSLLVGLSLPWLAAAARPLIGVSVFVFLLTSFLRLNGQAFLAVLRSPRRLILSVACTLLVPGIVVSAVKALAGPDLVDPGLGLGLAIYAAAPPIMSSPAVAMLLGVEPALILATVLLTTVAAPVLSPIVADVVAGGSVPLDLTVLVTRLVAIVGGALLTGIVLRRLLGPARIQAHSRSLDGIGVLMYGLFAIAAMDGVLAAAFDRPGRVAAFLGLSVLLSVTGYLVAWLLLRPVPPAERVVLGYATGQRNMGLLIAALGASAPETTFLFFALSQFPIYIGPQVIRLLAGRLLPGR</sequence>
<dbReference type="AlphaFoldDB" id="A0A849HUL9"/>
<dbReference type="Gene3D" id="1.20.1530.20">
    <property type="match status" value="1"/>
</dbReference>
<feature type="transmembrane region" description="Helical" evidence="1">
    <location>
        <begin position="204"/>
        <end position="223"/>
    </location>
</feature>
<feature type="transmembrane region" description="Helical" evidence="1">
    <location>
        <begin position="130"/>
        <end position="150"/>
    </location>
</feature>
<comment type="caution">
    <text evidence="2">The sequence shown here is derived from an EMBL/GenBank/DDBJ whole genome shotgun (WGS) entry which is preliminary data.</text>
</comment>
<keyword evidence="1" id="KW-1133">Transmembrane helix</keyword>
<keyword evidence="1" id="KW-0812">Transmembrane</keyword>
<dbReference type="EMBL" id="JABEPP010000001">
    <property type="protein sequence ID" value="NNM71196.1"/>
    <property type="molecule type" value="Genomic_DNA"/>
</dbReference>
<evidence type="ECO:0008006" key="4">
    <source>
        <dbReference type="Google" id="ProtNLM"/>
    </source>
</evidence>